<name>A0A8H5BJ56_9AGAR</name>
<dbReference type="Pfam" id="PF26632">
    <property type="entry name" value="DUF8205"/>
    <property type="match status" value="1"/>
</dbReference>
<dbReference type="AlphaFoldDB" id="A0A8H5BJ56"/>
<keyword evidence="3" id="KW-1185">Reference proteome</keyword>
<organism evidence="2 3">
    <name type="scientific">Psilocybe cf. subviscida</name>
    <dbReference type="NCBI Taxonomy" id="2480587"/>
    <lineage>
        <taxon>Eukaryota</taxon>
        <taxon>Fungi</taxon>
        <taxon>Dikarya</taxon>
        <taxon>Basidiomycota</taxon>
        <taxon>Agaricomycotina</taxon>
        <taxon>Agaricomycetes</taxon>
        <taxon>Agaricomycetidae</taxon>
        <taxon>Agaricales</taxon>
        <taxon>Agaricineae</taxon>
        <taxon>Strophariaceae</taxon>
        <taxon>Psilocybe</taxon>
    </lineage>
</organism>
<sequence length="139" mass="16010">MPIHQYIFDALKRAGSIPNGVDLVEKELVEGGPQLDIVNFINHINEEIRLDERNCLKLRAPMRHADKQLILDAYRDVPQRGPQAFRFKTFRERVYKSPVHHVQRVGRVLRDNDLPQDEKNKTLGRMMRLAIAGTPSSSS</sequence>
<dbReference type="InterPro" id="IPR058518">
    <property type="entry name" value="DUF8205"/>
</dbReference>
<gene>
    <name evidence="2" type="ORF">D9619_011232</name>
</gene>
<comment type="caution">
    <text evidence="2">The sequence shown here is derived from an EMBL/GenBank/DDBJ whole genome shotgun (WGS) entry which is preliminary data.</text>
</comment>
<evidence type="ECO:0000259" key="1">
    <source>
        <dbReference type="Pfam" id="PF26632"/>
    </source>
</evidence>
<feature type="domain" description="DUF8205" evidence="1">
    <location>
        <begin position="41"/>
        <end position="95"/>
    </location>
</feature>
<dbReference type="Proteomes" id="UP000567179">
    <property type="component" value="Unassembled WGS sequence"/>
</dbReference>
<proteinExistence type="predicted"/>
<evidence type="ECO:0000313" key="3">
    <source>
        <dbReference type="Proteomes" id="UP000567179"/>
    </source>
</evidence>
<protein>
    <recommendedName>
        <fullName evidence="1">DUF8205 domain-containing protein</fullName>
    </recommendedName>
</protein>
<evidence type="ECO:0000313" key="2">
    <source>
        <dbReference type="EMBL" id="KAF5324255.1"/>
    </source>
</evidence>
<accession>A0A8H5BJ56</accession>
<dbReference type="EMBL" id="JAACJJ010000016">
    <property type="protein sequence ID" value="KAF5324255.1"/>
    <property type="molecule type" value="Genomic_DNA"/>
</dbReference>
<reference evidence="2 3" key="1">
    <citation type="journal article" date="2020" name="ISME J.">
        <title>Uncovering the hidden diversity of litter-decomposition mechanisms in mushroom-forming fungi.</title>
        <authorList>
            <person name="Floudas D."/>
            <person name="Bentzer J."/>
            <person name="Ahren D."/>
            <person name="Johansson T."/>
            <person name="Persson P."/>
            <person name="Tunlid A."/>
        </authorList>
    </citation>
    <scope>NUCLEOTIDE SEQUENCE [LARGE SCALE GENOMIC DNA]</scope>
    <source>
        <strain evidence="2 3">CBS 101986</strain>
    </source>
</reference>
<dbReference type="OrthoDB" id="5231159at2759"/>